<comment type="caution">
    <text evidence="2">The sequence shown here is derived from an EMBL/GenBank/DDBJ whole genome shotgun (WGS) entry which is preliminary data.</text>
</comment>
<feature type="signal peptide" evidence="1">
    <location>
        <begin position="1"/>
        <end position="20"/>
    </location>
</feature>
<dbReference type="OrthoDB" id="7871371at2"/>
<dbReference type="EMBL" id="PVTD01000008">
    <property type="protein sequence ID" value="PRY21901.1"/>
    <property type="molecule type" value="Genomic_DNA"/>
</dbReference>
<dbReference type="RefSeq" id="WP_146136725.1">
    <property type="nucleotide sequence ID" value="NZ_PVTD01000008.1"/>
</dbReference>
<accession>A0A2T0RL92</accession>
<sequence length="83" mass="8570">MLRTLMTVGLMASLAAPALAGPTQLERAAGVEPGAYSIAQLVKLKALRTEGGKEQQIERILNNPQGDPLVARLSTTGGASPSD</sequence>
<dbReference type="AlphaFoldDB" id="A0A2T0RL92"/>
<keyword evidence="1" id="KW-0732">Signal</keyword>
<evidence type="ECO:0000313" key="2">
    <source>
        <dbReference type="EMBL" id="PRY21901.1"/>
    </source>
</evidence>
<dbReference type="Proteomes" id="UP000239480">
    <property type="component" value="Unassembled WGS sequence"/>
</dbReference>
<keyword evidence="3" id="KW-1185">Reference proteome</keyword>
<proteinExistence type="predicted"/>
<evidence type="ECO:0000256" key="1">
    <source>
        <dbReference type="SAM" id="SignalP"/>
    </source>
</evidence>
<gene>
    <name evidence="2" type="ORF">CLV78_108174</name>
</gene>
<feature type="chain" id="PRO_5015429966" evidence="1">
    <location>
        <begin position="21"/>
        <end position="83"/>
    </location>
</feature>
<organism evidence="2 3">
    <name type="scientific">Aliiruegeria haliotis</name>
    <dbReference type="NCBI Taxonomy" id="1280846"/>
    <lineage>
        <taxon>Bacteria</taxon>
        <taxon>Pseudomonadati</taxon>
        <taxon>Pseudomonadota</taxon>
        <taxon>Alphaproteobacteria</taxon>
        <taxon>Rhodobacterales</taxon>
        <taxon>Roseobacteraceae</taxon>
        <taxon>Aliiruegeria</taxon>
    </lineage>
</organism>
<evidence type="ECO:0000313" key="3">
    <source>
        <dbReference type="Proteomes" id="UP000239480"/>
    </source>
</evidence>
<protein>
    <submittedName>
        <fullName evidence="2">Uncharacterized protein</fullName>
    </submittedName>
</protein>
<name>A0A2T0RL92_9RHOB</name>
<reference evidence="2 3" key="1">
    <citation type="submission" date="2018-03" db="EMBL/GenBank/DDBJ databases">
        <title>Genomic Encyclopedia of Archaeal and Bacterial Type Strains, Phase II (KMG-II): from individual species to whole genera.</title>
        <authorList>
            <person name="Goeker M."/>
        </authorList>
    </citation>
    <scope>NUCLEOTIDE SEQUENCE [LARGE SCALE GENOMIC DNA]</scope>
    <source>
        <strain evidence="2 3">DSM 29328</strain>
    </source>
</reference>